<keyword evidence="5" id="KW-0560">Oxidoreductase</keyword>
<feature type="region of interest" description="Disordered" evidence="4">
    <location>
        <begin position="1"/>
        <end position="24"/>
    </location>
</feature>
<name>A0ABV6MXV8_9PSEU</name>
<dbReference type="Proteomes" id="UP001589810">
    <property type="component" value="Unassembled WGS sequence"/>
</dbReference>
<dbReference type="PROSITE" id="PS50292">
    <property type="entry name" value="PEROXIDASE_3"/>
    <property type="match status" value="1"/>
</dbReference>
<dbReference type="Pfam" id="PF03098">
    <property type="entry name" value="An_peroxidase"/>
    <property type="match status" value="1"/>
</dbReference>
<keyword evidence="6" id="KW-1185">Reference proteome</keyword>
<comment type="subcellular location">
    <subcellularLocation>
        <location evidence="1">Secreted</location>
    </subcellularLocation>
</comment>
<dbReference type="GO" id="GO:0004601">
    <property type="term" value="F:peroxidase activity"/>
    <property type="evidence" value="ECO:0007669"/>
    <property type="project" value="UniProtKB-KW"/>
</dbReference>
<reference evidence="5 6" key="1">
    <citation type="submission" date="2024-09" db="EMBL/GenBank/DDBJ databases">
        <authorList>
            <person name="Sun Q."/>
            <person name="Mori K."/>
        </authorList>
    </citation>
    <scope>NUCLEOTIDE SEQUENCE [LARGE SCALE GENOMIC DNA]</scope>
    <source>
        <strain evidence="5 6">TBRC 1432</strain>
    </source>
</reference>
<evidence type="ECO:0000256" key="2">
    <source>
        <dbReference type="ARBA" id="ARBA00022525"/>
    </source>
</evidence>
<dbReference type="InterPro" id="IPR019791">
    <property type="entry name" value="Haem_peroxidase_animal"/>
</dbReference>
<keyword evidence="5" id="KW-0575">Peroxidase</keyword>
<feature type="compositionally biased region" description="Basic and acidic residues" evidence="4">
    <location>
        <begin position="1"/>
        <end position="13"/>
    </location>
</feature>
<keyword evidence="2" id="KW-0964">Secreted</keyword>
<dbReference type="EMBL" id="JBHLUD010000009">
    <property type="protein sequence ID" value="MFC0545153.1"/>
    <property type="molecule type" value="Genomic_DNA"/>
</dbReference>
<comment type="caution">
    <text evidence="5">The sequence shown here is derived from an EMBL/GenBank/DDBJ whole genome shotgun (WGS) entry which is preliminary data.</text>
</comment>
<evidence type="ECO:0000256" key="4">
    <source>
        <dbReference type="SAM" id="MobiDB-lite"/>
    </source>
</evidence>
<evidence type="ECO:0000256" key="3">
    <source>
        <dbReference type="ARBA" id="ARBA00023180"/>
    </source>
</evidence>
<dbReference type="PRINTS" id="PR00457">
    <property type="entry name" value="ANPEROXIDASE"/>
</dbReference>
<accession>A0ABV6MXV8</accession>
<dbReference type="SUPFAM" id="SSF48113">
    <property type="entry name" value="Heme-dependent peroxidases"/>
    <property type="match status" value="1"/>
</dbReference>
<protein>
    <submittedName>
        <fullName evidence="5">Peroxidase family protein</fullName>
    </submittedName>
</protein>
<evidence type="ECO:0000313" key="5">
    <source>
        <dbReference type="EMBL" id="MFC0545153.1"/>
    </source>
</evidence>
<dbReference type="Gene3D" id="1.10.640.10">
    <property type="entry name" value="Haem peroxidase domain superfamily, animal type"/>
    <property type="match status" value="1"/>
</dbReference>
<sequence>MTTKHGFEIRGLDVPRGAAPPTGRFGRMFPTLPARPPTGLPPAERLGLPGGLMDGGDTTTQQDSPTMDAGFTFLGQFIDHNITFDATGNLGRQVDPEATTNFRPPMLDLDHLYGSGPFASPLLYDTTSHNTKLVLSPDGVDLARTADGTALIGDPRNDENLLLNQVHLAFIKFHNRVVDGLRDGEITDVFGNRFPPPPTGDPNPPPNASIADLLSVRTYWDDLFAAAQQIVRWHYQWIIVHEYLPLVCGQDSVDAIDRDGLQFFDPGGHPFIPVEFAVAAFRFMHPTIRSDYTINDKHTLPLFPLDFTEPTPPDPHDRADLRGGPVAPEFALDFRHFFAIDGSRPQRAKRIEAKLNVRLLDLPPITDVPVEIGRQLRSLVVRNLLRSEVQQLPSGQDISRKIGQVPLTEAELGITGPAYLWFYILKEAELRHRGGRLGSVGAIIVSEVLVGLLDADPISYRATYPIWTPTLADSEGRFGMAELLRFAGVVAD</sequence>
<dbReference type="PANTHER" id="PTHR11475:SF4">
    <property type="entry name" value="CHORION PEROXIDASE"/>
    <property type="match status" value="1"/>
</dbReference>
<keyword evidence="3" id="KW-0325">Glycoprotein</keyword>
<dbReference type="InterPro" id="IPR037120">
    <property type="entry name" value="Haem_peroxidase_sf_animal"/>
</dbReference>
<dbReference type="InterPro" id="IPR010255">
    <property type="entry name" value="Haem_peroxidase_sf"/>
</dbReference>
<evidence type="ECO:0000256" key="1">
    <source>
        <dbReference type="ARBA" id="ARBA00004613"/>
    </source>
</evidence>
<proteinExistence type="predicted"/>
<dbReference type="PANTHER" id="PTHR11475">
    <property type="entry name" value="OXIDASE/PEROXIDASE"/>
    <property type="match status" value="1"/>
</dbReference>
<dbReference type="RefSeq" id="WP_273935027.1">
    <property type="nucleotide sequence ID" value="NZ_CP097263.1"/>
</dbReference>
<evidence type="ECO:0000313" key="6">
    <source>
        <dbReference type="Proteomes" id="UP001589810"/>
    </source>
</evidence>
<organism evidence="5 6">
    <name type="scientific">Kutzneria chonburiensis</name>
    <dbReference type="NCBI Taxonomy" id="1483604"/>
    <lineage>
        <taxon>Bacteria</taxon>
        <taxon>Bacillati</taxon>
        <taxon>Actinomycetota</taxon>
        <taxon>Actinomycetes</taxon>
        <taxon>Pseudonocardiales</taxon>
        <taxon>Pseudonocardiaceae</taxon>
        <taxon>Kutzneria</taxon>
    </lineage>
</organism>
<gene>
    <name evidence="5" type="ORF">ACFFH7_26845</name>
</gene>